<feature type="domain" description="DOG1" evidence="12">
    <location>
        <begin position="319"/>
        <end position="536"/>
    </location>
</feature>
<feature type="non-terminal residue" evidence="13">
    <location>
        <position position="539"/>
    </location>
</feature>
<organism evidence="13 14">
    <name type="scientific">Pisum sativum</name>
    <name type="common">Garden pea</name>
    <name type="synonym">Lathyrus oleraceus</name>
    <dbReference type="NCBI Taxonomy" id="3888"/>
    <lineage>
        <taxon>Eukaryota</taxon>
        <taxon>Viridiplantae</taxon>
        <taxon>Streptophyta</taxon>
        <taxon>Embryophyta</taxon>
        <taxon>Tracheophyta</taxon>
        <taxon>Spermatophyta</taxon>
        <taxon>Magnoliopsida</taxon>
        <taxon>eudicotyledons</taxon>
        <taxon>Gunneridae</taxon>
        <taxon>Pentapetalae</taxon>
        <taxon>rosids</taxon>
        <taxon>fabids</taxon>
        <taxon>Fabales</taxon>
        <taxon>Fabaceae</taxon>
        <taxon>Papilionoideae</taxon>
        <taxon>50 kb inversion clade</taxon>
        <taxon>NPAAA clade</taxon>
        <taxon>Hologalegina</taxon>
        <taxon>IRL clade</taxon>
        <taxon>Fabeae</taxon>
        <taxon>Lathyrus</taxon>
    </lineage>
</organism>
<evidence type="ECO:0000256" key="3">
    <source>
        <dbReference type="ARBA" id="ARBA00023015"/>
    </source>
</evidence>
<feature type="transmembrane region" description="Helical" evidence="10">
    <location>
        <begin position="34"/>
        <end position="55"/>
    </location>
</feature>
<protein>
    <submittedName>
        <fullName evidence="13">Uncharacterized protein</fullName>
    </submittedName>
</protein>
<keyword evidence="10" id="KW-0812">Transmembrane</keyword>
<evidence type="ECO:0000256" key="6">
    <source>
        <dbReference type="ARBA" id="ARBA00023163"/>
    </source>
</evidence>
<evidence type="ECO:0000259" key="12">
    <source>
        <dbReference type="PROSITE" id="PS51806"/>
    </source>
</evidence>
<evidence type="ECO:0000256" key="1">
    <source>
        <dbReference type="ARBA" id="ARBA00004123"/>
    </source>
</evidence>
<dbReference type="PANTHER" id="PTHR45693:SF38">
    <property type="entry name" value="BZIP FAMILY TRANSCRIPTION FACTOR"/>
    <property type="match status" value="1"/>
</dbReference>
<dbReference type="Pfam" id="PF00170">
    <property type="entry name" value="bZIP_1"/>
    <property type="match status" value="1"/>
</dbReference>
<keyword evidence="3" id="KW-0805">Transcription regulation</keyword>
<dbReference type="GO" id="GO:0000976">
    <property type="term" value="F:transcription cis-regulatory region binding"/>
    <property type="evidence" value="ECO:0007669"/>
    <property type="project" value="UniProtKB-ARBA"/>
</dbReference>
<accession>A0A9D4YCB6</accession>
<dbReference type="InterPro" id="IPR025422">
    <property type="entry name" value="TGA_domain"/>
</dbReference>
<dbReference type="SUPFAM" id="SSF57959">
    <property type="entry name" value="Leucine zipper domain"/>
    <property type="match status" value="1"/>
</dbReference>
<dbReference type="FunFam" id="1.20.5.170:FF:000019">
    <property type="entry name" value="BZIP family transcription factor"/>
    <property type="match status" value="1"/>
</dbReference>
<evidence type="ECO:0000256" key="10">
    <source>
        <dbReference type="SAM" id="Phobius"/>
    </source>
</evidence>
<comment type="caution">
    <text evidence="13">The sequence shown here is derived from an EMBL/GenBank/DDBJ whole genome shotgun (WGS) entry which is preliminary data.</text>
</comment>
<evidence type="ECO:0000256" key="4">
    <source>
        <dbReference type="ARBA" id="ARBA00023125"/>
    </source>
</evidence>
<keyword evidence="8" id="KW-0175">Coiled coil</keyword>
<keyword evidence="6" id="KW-0804">Transcription</keyword>
<dbReference type="AlphaFoldDB" id="A0A9D4YCB6"/>
<keyword evidence="14" id="KW-1185">Reference proteome</keyword>
<sequence>YSHFFRGVYILLLLIYSTTSLLDTKEYAILFLNILLHFFFSFFSWLFCCSCYYFATPEPFSTLCVFTRNILNIHITNKQINMQTFKTAQSNSQLYCHQSFLLRGDDINRNQMRFSDLGDFHHCSPFFQQQDALDLTSTCMFNSVKSNNLVIGASNMHYGTTINTNVGSAEIASNGAGCSEAGQQQQLMYSKGITSLPLGNSHVENWADSGMADNSQQTDDNSTDIDIDTDDKHQSNRGNAHSKDQTKFRAEDHKTLRRLAQNREAARKSRLRKKAYVQQLESSRVKLVQLEQELQRARQQGIFIANSGDQGHSTVGNGALAFDLEYGHWVDEHQRLLNDLRSALNSQMGDNELHLLVDGVMSHYNELFRLKKIGAKADIFHMLYGLWKTPVERFFIWHGAFRSSELLKIVKSHLEPLTENQMVGICNLQQSTQQAEDALSQGMEVLKQSLLEILSSTSSVASTGSGNVADYMGQMAFAMSKLASLEEFLHQADLLKQETLQQLQRILTTRQTARALLVRNDYISRLRALSSLWLARPRE</sequence>
<dbReference type="Proteomes" id="UP001058974">
    <property type="component" value="Chromosome 2"/>
</dbReference>
<feature type="coiled-coil region" evidence="8">
    <location>
        <begin position="273"/>
        <end position="300"/>
    </location>
</feature>
<feature type="transmembrane region" description="Helical" evidence="10">
    <location>
        <begin position="6"/>
        <end position="22"/>
    </location>
</feature>
<dbReference type="Pfam" id="PF14144">
    <property type="entry name" value="DOG1"/>
    <property type="match status" value="1"/>
</dbReference>
<reference evidence="13 14" key="1">
    <citation type="journal article" date="2022" name="Nat. Genet.">
        <title>Improved pea reference genome and pan-genome highlight genomic features and evolutionary characteristics.</title>
        <authorList>
            <person name="Yang T."/>
            <person name="Liu R."/>
            <person name="Luo Y."/>
            <person name="Hu S."/>
            <person name="Wang D."/>
            <person name="Wang C."/>
            <person name="Pandey M.K."/>
            <person name="Ge S."/>
            <person name="Xu Q."/>
            <person name="Li N."/>
            <person name="Li G."/>
            <person name="Huang Y."/>
            <person name="Saxena R.K."/>
            <person name="Ji Y."/>
            <person name="Li M."/>
            <person name="Yan X."/>
            <person name="He Y."/>
            <person name="Liu Y."/>
            <person name="Wang X."/>
            <person name="Xiang C."/>
            <person name="Varshney R.K."/>
            <person name="Ding H."/>
            <person name="Gao S."/>
            <person name="Zong X."/>
        </authorList>
    </citation>
    <scope>NUCLEOTIDE SEQUENCE [LARGE SCALE GENOMIC DNA]</scope>
    <source>
        <strain evidence="13 14">cv. Zhongwan 6</strain>
    </source>
</reference>
<dbReference type="PROSITE" id="PS50217">
    <property type="entry name" value="BZIP"/>
    <property type="match status" value="1"/>
</dbReference>
<keyword evidence="5" id="KW-0010">Activator</keyword>
<dbReference type="Gramene" id="Psat02G0270800-T1">
    <property type="protein sequence ID" value="KAI5436332.1"/>
    <property type="gene ID" value="KIW84_022708"/>
</dbReference>
<keyword evidence="10" id="KW-1133">Transmembrane helix</keyword>
<keyword evidence="7" id="KW-0539">Nucleus</keyword>
<dbReference type="EMBL" id="JAMSHJ010000002">
    <property type="protein sequence ID" value="KAI5436332.1"/>
    <property type="molecule type" value="Genomic_DNA"/>
</dbReference>
<proteinExistence type="inferred from homology"/>
<dbReference type="PROSITE" id="PS51806">
    <property type="entry name" value="DOG1"/>
    <property type="match status" value="1"/>
</dbReference>
<gene>
    <name evidence="13" type="ORF">KIW84_022708</name>
</gene>
<dbReference type="Gene3D" id="1.20.5.170">
    <property type="match status" value="1"/>
</dbReference>
<feature type="domain" description="BZIP" evidence="11">
    <location>
        <begin position="252"/>
        <end position="296"/>
    </location>
</feature>
<dbReference type="CDD" id="cd14708">
    <property type="entry name" value="bZIP_HBP1b-like"/>
    <property type="match status" value="1"/>
</dbReference>
<dbReference type="GO" id="GO:0006351">
    <property type="term" value="P:DNA-templated transcription"/>
    <property type="evidence" value="ECO:0007669"/>
    <property type="project" value="InterPro"/>
</dbReference>
<evidence type="ECO:0000313" key="14">
    <source>
        <dbReference type="Proteomes" id="UP001058974"/>
    </source>
</evidence>
<feature type="region of interest" description="Disordered" evidence="9">
    <location>
        <begin position="204"/>
        <end position="251"/>
    </location>
</feature>
<dbReference type="GO" id="GO:0003700">
    <property type="term" value="F:DNA-binding transcription factor activity"/>
    <property type="evidence" value="ECO:0007669"/>
    <property type="project" value="InterPro"/>
</dbReference>
<feature type="compositionally biased region" description="Basic and acidic residues" evidence="9">
    <location>
        <begin position="241"/>
        <end position="251"/>
    </location>
</feature>
<evidence type="ECO:0000256" key="9">
    <source>
        <dbReference type="SAM" id="MobiDB-lite"/>
    </source>
</evidence>
<keyword evidence="10" id="KW-0472">Membrane</keyword>
<dbReference type="InterPro" id="IPR004827">
    <property type="entry name" value="bZIP"/>
</dbReference>
<comment type="subcellular location">
    <subcellularLocation>
        <location evidence="1">Nucleus</location>
    </subcellularLocation>
</comment>
<dbReference type="PANTHER" id="PTHR45693">
    <property type="entry name" value="TRANSCRIPTION FACTOR TGA9"/>
    <property type="match status" value="1"/>
</dbReference>
<keyword evidence="4" id="KW-0238">DNA-binding</keyword>
<dbReference type="GO" id="GO:0005634">
    <property type="term" value="C:nucleus"/>
    <property type="evidence" value="ECO:0007669"/>
    <property type="project" value="UniProtKB-SubCell"/>
</dbReference>
<evidence type="ECO:0000259" key="11">
    <source>
        <dbReference type="PROSITE" id="PS50217"/>
    </source>
</evidence>
<dbReference type="InterPro" id="IPR046347">
    <property type="entry name" value="bZIP_sf"/>
</dbReference>
<name>A0A9D4YCB6_PEA</name>
<evidence type="ECO:0000256" key="8">
    <source>
        <dbReference type="SAM" id="Coils"/>
    </source>
</evidence>
<comment type="similarity">
    <text evidence="2">Belongs to the bZIP family.</text>
</comment>
<evidence type="ECO:0000256" key="7">
    <source>
        <dbReference type="ARBA" id="ARBA00023242"/>
    </source>
</evidence>
<evidence type="ECO:0000313" key="13">
    <source>
        <dbReference type="EMBL" id="KAI5436332.1"/>
    </source>
</evidence>
<dbReference type="PROSITE" id="PS00036">
    <property type="entry name" value="BZIP_BASIC"/>
    <property type="match status" value="1"/>
</dbReference>
<evidence type="ECO:0000256" key="5">
    <source>
        <dbReference type="ARBA" id="ARBA00023159"/>
    </source>
</evidence>
<dbReference type="SMART" id="SM00338">
    <property type="entry name" value="BRLZ"/>
    <property type="match status" value="1"/>
</dbReference>
<evidence type="ECO:0000256" key="2">
    <source>
        <dbReference type="ARBA" id="ARBA00007163"/>
    </source>
</evidence>